<dbReference type="Ensembl" id="ENSOANT00000019395.3">
    <property type="protein sequence ID" value="ENSOANP00000019392.3"/>
    <property type="gene ID" value="ENSOANG00000012254.3"/>
</dbReference>
<dbReference type="eggNOG" id="ENOG502QR8K">
    <property type="taxonomic scope" value="Eukaryota"/>
</dbReference>
<sequence length="413" mass="46065">MSSPGRCRAGAVVNKSQSRKKLCPDPGGGCQGEPAGRVPKLESQPLRREKDPPDLNQEAKGSREAEEPLQLTPSPAKLLGRGPRKVVLHVDLNNTILVSDSVTNQGPLAALNNYLSTVCWGKLSQTGEWQWLSYSPSLLPPSPNAVNFYTQFGRNTRFTDGNLGLPFQSLLAHHLKLLEWSGQPDKTFSIPGEDGKEYHRILPSFFHLLETLLRQGRHFAVVFRTFGQDLPPVLQAMHSALKGQHPQFPALQEMAFPTNLSPGRIQCSTREIVVSRGAERVSSRPDGRGMYRYFSSMEGLGGFRDHFEWWSKNSFSSRGGKPLWIDPHDPQVQHICFDDNIRLQDSDSIIHPQVFVGQGSRETYTAPTAELYGICLVQTDLLKAIADPDYFLTAVNDCEENYENFLARAQGHC</sequence>
<name>F7F8V3_ORNAN</name>
<dbReference type="Bgee" id="ENSOANG00000012254">
    <property type="expression patterns" value="Expressed in ovary and 7 other cell types or tissues"/>
</dbReference>
<dbReference type="AlphaFoldDB" id="F7F8V3"/>
<accession>F7F8V3</accession>
<evidence type="ECO:0000256" key="1">
    <source>
        <dbReference type="SAM" id="MobiDB-lite"/>
    </source>
</evidence>
<evidence type="ECO:0000313" key="2">
    <source>
        <dbReference type="Ensembl" id="ENSOANP00000019392.3"/>
    </source>
</evidence>
<protein>
    <submittedName>
        <fullName evidence="2">Uncharacterized protein</fullName>
    </submittedName>
</protein>
<proteinExistence type="predicted"/>
<dbReference type="PANTHER" id="PTHR36960:SF1">
    <property type="entry name" value="SI:DKEY-32E6.3"/>
    <property type="match status" value="1"/>
</dbReference>
<evidence type="ECO:0000313" key="3">
    <source>
        <dbReference type="Proteomes" id="UP000002279"/>
    </source>
</evidence>
<dbReference type="STRING" id="9258.ENSOANP00000019392"/>
<feature type="region of interest" description="Disordered" evidence="1">
    <location>
        <begin position="1"/>
        <end position="78"/>
    </location>
</feature>
<gene>
    <name evidence="2" type="primary">LOC100682013</name>
</gene>
<dbReference type="OrthoDB" id="417678at2759"/>
<reference evidence="2 3" key="1">
    <citation type="journal article" date="2008" name="Nature">
        <title>Genome analysis of the platypus reveals unique signatures of evolution.</title>
        <authorList>
            <person name="Warren W.C."/>
            <person name="Hillier L.W."/>
            <person name="Marshall Graves J.A."/>
            <person name="Birney E."/>
            <person name="Ponting C.P."/>
            <person name="Grutzner F."/>
            <person name="Belov K."/>
            <person name="Miller W."/>
            <person name="Clarke L."/>
            <person name="Chinwalla A.T."/>
            <person name="Yang S.P."/>
            <person name="Heger A."/>
            <person name="Locke D.P."/>
            <person name="Miethke P."/>
            <person name="Waters P.D."/>
            <person name="Veyrunes F."/>
            <person name="Fulton L."/>
            <person name="Fulton B."/>
            <person name="Graves T."/>
            <person name="Wallis J."/>
            <person name="Puente X.S."/>
            <person name="Lopez-Otin C."/>
            <person name="Ordonez G.R."/>
            <person name="Eichler E.E."/>
            <person name="Chen L."/>
            <person name="Cheng Z."/>
            <person name="Deakin J.E."/>
            <person name="Alsop A."/>
            <person name="Thompson K."/>
            <person name="Kirby P."/>
            <person name="Papenfuss A.T."/>
            <person name="Wakefield M.J."/>
            <person name="Olender T."/>
            <person name="Lancet D."/>
            <person name="Huttley G.A."/>
            <person name="Smit A.F."/>
            <person name="Pask A."/>
            <person name="Temple-Smith P."/>
            <person name="Batzer M.A."/>
            <person name="Walker J.A."/>
            <person name="Konkel M.K."/>
            <person name="Harris R.S."/>
            <person name="Whittington C.M."/>
            <person name="Wong E.S."/>
            <person name="Gemmell N.J."/>
            <person name="Buschiazzo E."/>
            <person name="Vargas Jentzsch I.M."/>
            <person name="Merkel A."/>
            <person name="Schmitz J."/>
            <person name="Zemann A."/>
            <person name="Churakov G."/>
            <person name="Kriegs J.O."/>
            <person name="Brosius J."/>
            <person name="Murchison E.P."/>
            <person name="Sachidanandam R."/>
            <person name="Smith C."/>
            <person name="Hannon G.J."/>
            <person name="Tsend-Ayush E."/>
            <person name="McMillan D."/>
            <person name="Attenborough R."/>
            <person name="Rens W."/>
            <person name="Ferguson-Smith M."/>
            <person name="Lefevre C.M."/>
            <person name="Sharp J.A."/>
            <person name="Nicholas K.R."/>
            <person name="Ray D.A."/>
            <person name="Kube M."/>
            <person name="Reinhardt R."/>
            <person name="Pringle T.H."/>
            <person name="Taylor J."/>
            <person name="Jones R.C."/>
            <person name="Nixon B."/>
            <person name="Dacheux J.L."/>
            <person name="Niwa H."/>
            <person name="Sekita Y."/>
            <person name="Huang X."/>
            <person name="Stark A."/>
            <person name="Kheradpour P."/>
            <person name="Kellis M."/>
            <person name="Flicek P."/>
            <person name="Chen Y."/>
            <person name="Webber C."/>
            <person name="Hardison R."/>
            <person name="Nelson J."/>
            <person name="Hallsworth-Pepin K."/>
            <person name="Delehaunty K."/>
            <person name="Markovic C."/>
            <person name="Minx P."/>
            <person name="Feng Y."/>
            <person name="Kremitzki C."/>
            <person name="Mitreva M."/>
            <person name="Glasscock J."/>
            <person name="Wylie T."/>
            <person name="Wohldmann P."/>
            <person name="Thiru P."/>
            <person name="Nhan M.N."/>
            <person name="Pohl C.S."/>
            <person name="Smith S.M."/>
            <person name="Hou S."/>
            <person name="Nefedov M."/>
            <person name="de Jong P.J."/>
            <person name="Renfree M.B."/>
            <person name="Mardis E.R."/>
            <person name="Wilson R.K."/>
        </authorList>
    </citation>
    <scope>NUCLEOTIDE SEQUENCE [LARGE SCALE GENOMIC DNA]</scope>
    <source>
        <strain evidence="2 3">Glennie</strain>
    </source>
</reference>
<dbReference type="GeneID" id="100682013"/>
<dbReference type="OMA" id="CEGAVSY"/>
<dbReference type="RefSeq" id="XP_007663755.1">
    <property type="nucleotide sequence ID" value="XM_007665565.4"/>
</dbReference>
<reference evidence="2" key="2">
    <citation type="submission" date="2025-08" db="UniProtKB">
        <authorList>
            <consortium name="Ensembl"/>
        </authorList>
    </citation>
    <scope>IDENTIFICATION</scope>
    <source>
        <strain evidence="2">Glennie</strain>
    </source>
</reference>
<dbReference type="GeneTree" id="ENSGT00390000003093"/>
<dbReference type="HOGENOM" id="CLU_053078_0_0_1"/>
<dbReference type="InParanoid" id="F7F8V3"/>
<reference evidence="2" key="3">
    <citation type="submission" date="2025-09" db="UniProtKB">
        <authorList>
            <consortium name="Ensembl"/>
        </authorList>
    </citation>
    <scope>IDENTIFICATION</scope>
    <source>
        <strain evidence="2">Glennie</strain>
    </source>
</reference>
<dbReference type="Proteomes" id="UP000002279">
    <property type="component" value="Chromosome X1"/>
</dbReference>
<dbReference type="PANTHER" id="PTHR36960">
    <property type="entry name" value="SI:DKEY-32E6.3"/>
    <property type="match status" value="1"/>
</dbReference>
<dbReference type="KEGG" id="oaa:100682013"/>
<organism evidence="2 3">
    <name type="scientific">Ornithorhynchus anatinus</name>
    <name type="common">Duckbill platypus</name>
    <dbReference type="NCBI Taxonomy" id="9258"/>
    <lineage>
        <taxon>Eukaryota</taxon>
        <taxon>Metazoa</taxon>
        <taxon>Chordata</taxon>
        <taxon>Craniata</taxon>
        <taxon>Vertebrata</taxon>
        <taxon>Euteleostomi</taxon>
        <taxon>Mammalia</taxon>
        <taxon>Monotremata</taxon>
        <taxon>Ornithorhynchidae</taxon>
        <taxon>Ornithorhynchus</taxon>
    </lineage>
</organism>
<keyword evidence="3" id="KW-1185">Reference proteome</keyword>